<comment type="similarity">
    <text evidence="1">Belongs to the UPF0312 family.</text>
</comment>
<evidence type="ECO:0000313" key="3">
    <source>
        <dbReference type="EMBL" id="MFE8699633.1"/>
    </source>
</evidence>
<proteinExistence type="inferred from homology"/>
<sequence length="141" mass="14380">MGLVCDCRATAAITDGTITITLPGPIPLPVTVTYSIDASICPDCTPGGSFFNANFSASALGFDIAASFESTSVGLPVCENGVLTVEVEGTLTVNGDTSEVTATVTLNGTEDEVCIDLPDDVNLPIDIPCLAADVEVFSCEA</sequence>
<dbReference type="Pfam" id="PF04264">
    <property type="entry name" value="YceI"/>
    <property type="match status" value="1"/>
</dbReference>
<dbReference type="Gene3D" id="2.40.128.110">
    <property type="entry name" value="Lipid/polyisoprenoid-binding, YceI-like"/>
    <property type="match status" value="1"/>
</dbReference>
<dbReference type="Proteomes" id="UP001601059">
    <property type="component" value="Unassembled WGS sequence"/>
</dbReference>
<comment type="caution">
    <text evidence="3">The sequence shown here is derived from an EMBL/GenBank/DDBJ whole genome shotgun (WGS) entry which is preliminary data.</text>
</comment>
<name>A0ABW6K9M1_9BACI</name>
<keyword evidence="4" id="KW-1185">Reference proteome</keyword>
<evidence type="ECO:0000313" key="4">
    <source>
        <dbReference type="Proteomes" id="UP001601059"/>
    </source>
</evidence>
<dbReference type="RefSeq" id="WP_389357993.1">
    <property type="nucleotide sequence ID" value="NZ_JBIACK010000001.1"/>
</dbReference>
<reference evidence="3 4" key="1">
    <citation type="submission" date="2024-08" db="EMBL/GenBank/DDBJ databases">
        <title>Two novel Cytobacillus novel species.</title>
        <authorList>
            <person name="Liu G."/>
        </authorList>
    </citation>
    <scope>NUCLEOTIDE SEQUENCE [LARGE SCALE GENOMIC DNA]</scope>
    <source>
        <strain evidence="3 4">FJAT-54145</strain>
    </source>
</reference>
<evidence type="ECO:0000259" key="2">
    <source>
        <dbReference type="Pfam" id="PF04264"/>
    </source>
</evidence>
<dbReference type="EMBL" id="JBIACK010000001">
    <property type="protein sequence ID" value="MFE8699633.1"/>
    <property type="molecule type" value="Genomic_DNA"/>
</dbReference>
<evidence type="ECO:0000256" key="1">
    <source>
        <dbReference type="ARBA" id="ARBA00008812"/>
    </source>
</evidence>
<dbReference type="InterPro" id="IPR007372">
    <property type="entry name" value="Lipid/polyisoprenoid-bd_YceI"/>
</dbReference>
<organism evidence="3 4">
    <name type="scientific">Cytobacillus spartinae</name>
    <dbReference type="NCBI Taxonomy" id="3299023"/>
    <lineage>
        <taxon>Bacteria</taxon>
        <taxon>Bacillati</taxon>
        <taxon>Bacillota</taxon>
        <taxon>Bacilli</taxon>
        <taxon>Bacillales</taxon>
        <taxon>Bacillaceae</taxon>
        <taxon>Cytobacillus</taxon>
    </lineage>
</organism>
<dbReference type="InterPro" id="IPR036761">
    <property type="entry name" value="TTHA0802/YceI-like_sf"/>
</dbReference>
<accession>A0ABW6K9M1</accession>
<feature type="domain" description="Lipid/polyisoprenoid-binding YceI-like" evidence="2">
    <location>
        <begin position="66"/>
        <end position="110"/>
    </location>
</feature>
<gene>
    <name evidence="3" type="ORF">ACFYKX_03230</name>
</gene>
<protein>
    <submittedName>
        <fullName evidence="3">YceI family protein</fullName>
    </submittedName>
</protein>